<dbReference type="GO" id="GO:0015031">
    <property type="term" value="P:protein transport"/>
    <property type="evidence" value="ECO:0007669"/>
    <property type="project" value="UniProtKB-KW"/>
</dbReference>
<dbReference type="Pfam" id="PF10568">
    <property type="entry name" value="Tom37"/>
    <property type="match status" value="1"/>
</dbReference>
<gene>
    <name evidence="8" type="ORF">B0T14DRAFT_43101</name>
</gene>
<keyword evidence="5" id="KW-0496">Mitochondrion</keyword>
<evidence type="ECO:0000256" key="4">
    <source>
        <dbReference type="ARBA" id="ARBA00022927"/>
    </source>
</evidence>
<sequence>MVLELHVWGPAFGLPSIDPESLAATALITQTLPRNQYQLIQSSPSAVPTRTYLLPPSIPTELEATDISPDQLPTLYNPTTKTHHSGYSSIMSHFTSLYPPPKPPSRSAAATTTAYTAFLTSHAAPLLALSLYVSSANWSSTVRPAYSKILPFPLGWTEPPAIRTAMSRRAEHLGMSSLDTDAMEEKEEAEREAAAAQGWMSAPKGIGKGRGVGGAMVPEQRARIRLEGLAKEVLDVLGEVDWKGEGVEAGVRCLVWAYLALMVVPEVPRGWLVETVRGKYTRLGEFVDWGREEWFGTGVEGLPWRERMAEETVVSVGGRFVNGLMGDIPGFGEPWRRWWARRKLKVTGRVDALQEGSGELWQMAGMGVALMVGALLWRKLPQLGQPLQIWQKPLPGFLGLGAAGFVLTTFADQWR</sequence>
<proteinExistence type="predicted"/>
<keyword evidence="2" id="KW-0813">Transport</keyword>
<comment type="caution">
    <text evidence="8">The sequence shown here is derived from an EMBL/GenBank/DDBJ whole genome shotgun (WGS) entry which is preliminary data.</text>
</comment>
<evidence type="ECO:0000313" key="8">
    <source>
        <dbReference type="EMBL" id="KAK0632781.1"/>
    </source>
</evidence>
<accession>A0AA40CBM3</accession>
<dbReference type="GO" id="GO:0001401">
    <property type="term" value="C:SAM complex"/>
    <property type="evidence" value="ECO:0007669"/>
    <property type="project" value="InterPro"/>
</dbReference>
<dbReference type="Proteomes" id="UP001175000">
    <property type="component" value="Unassembled WGS sequence"/>
</dbReference>
<dbReference type="GO" id="GO:0007005">
    <property type="term" value="P:mitochondrion organization"/>
    <property type="evidence" value="ECO:0007669"/>
    <property type="project" value="TreeGrafter"/>
</dbReference>
<keyword evidence="6" id="KW-0472">Membrane</keyword>
<keyword evidence="3" id="KW-1000">Mitochondrion outer membrane</keyword>
<protein>
    <submittedName>
        <fullName evidence="8">Tom37 C-terminal domain-containing protein</fullName>
    </submittedName>
</protein>
<organism evidence="8 9">
    <name type="scientific">Immersiella caudata</name>
    <dbReference type="NCBI Taxonomy" id="314043"/>
    <lineage>
        <taxon>Eukaryota</taxon>
        <taxon>Fungi</taxon>
        <taxon>Dikarya</taxon>
        <taxon>Ascomycota</taxon>
        <taxon>Pezizomycotina</taxon>
        <taxon>Sordariomycetes</taxon>
        <taxon>Sordariomycetidae</taxon>
        <taxon>Sordariales</taxon>
        <taxon>Lasiosphaeriaceae</taxon>
        <taxon>Immersiella</taxon>
    </lineage>
</organism>
<dbReference type="InterPro" id="IPR050931">
    <property type="entry name" value="Mito_Protein_Transport_Metaxin"/>
</dbReference>
<evidence type="ECO:0000256" key="5">
    <source>
        <dbReference type="ARBA" id="ARBA00023128"/>
    </source>
</evidence>
<dbReference type="EMBL" id="JAULSU010000001">
    <property type="protein sequence ID" value="KAK0632781.1"/>
    <property type="molecule type" value="Genomic_DNA"/>
</dbReference>
<feature type="domain" description="Mitochondrial outer membrane transport complex Sam37/metaxin N-terminal" evidence="7">
    <location>
        <begin position="65"/>
        <end position="163"/>
    </location>
</feature>
<reference evidence="8" key="1">
    <citation type="submission" date="2023-06" db="EMBL/GenBank/DDBJ databases">
        <title>Genome-scale phylogeny and comparative genomics of the fungal order Sordariales.</title>
        <authorList>
            <consortium name="Lawrence Berkeley National Laboratory"/>
            <person name="Hensen N."/>
            <person name="Bonometti L."/>
            <person name="Westerberg I."/>
            <person name="Brannstrom I.O."/>
            <person name="Guillou S."/>
            <person name="Cros-Aarteil S."/>
            <person name="Calhoun S."/>
            <person name="Haridas S."/>
            <person name="Kuo A."/>
            <person name="Mondo S."/>
            <person name="Pangilinan J."/>
            <person name="Riley R."/>
            <person name="Labutti K."/>
            <person name="Andreopoulos B."/>
            <person name="Lipzen A."/>
            <person name="Chen C."/>
            <person name="Yanf M."/>
            <person name="Daum C."/>
            <person name="Ng V."/>
            <person name="Clum A."/>
            <person name="Steindorff A."/>
            <person name="Ohm R."/>
            <person name="Martin F."/>
            <person name="Silar P."/>
            <person name="Natvig D."/>
            <person name="Lalanne C."/>
            <person name="Gautier V."/>
            <person name="Ament-Velasquez S.L."/>
            <person name="Kruys A."/>
            <person name="Hutchinson M.I."/>
            <person name="Powell A.J."/>
            <person name="Barry K."/>
            <person name="Miller A.N."/>
            <person name="Grigoriev I.V."/>
            <person name="Debuchy R."/>
            <person name="Gladieux P."/>
            <person name="Thoren M.H."/>
            <person name="Johannesson H."/>
        </authorList>
    </citation>
    <scope>NUCLEOTIDE SEQUENCE</scope>
    <source>
        <strain evidence="8">CBS 606.72</strain>
    </source>
</reference>
<evidence type="ECO:0000313" key="9">
    <source>
        <dbReference type="Proteomes" id="UP001175000"/>
    </source>
</evidence>
<dbReference type="InterPro" id="IPR019564">
    <property type="entry name" value="Sam37/metaxin_N"/>
</dbReference>
<keyword evidence="9" id="KW-1185">Reference proteome</keyword>
<comment type="subcellular location">
    <subcellularLocation>
        <location evidence="1">Mitochondrion outer membrane</location>
    </subcellularLocation>
</comment>
<dbReference type="PANTHER" id="PTHR12289">
    <property type="entry name" value="METAXIN RELATED"/>
    <property type="match status" value="1"/>
</dbReference>
<evidence type="ECO:0000256" key="2">
    <source>
        <dbReference type="ARBA" id="ARBA00022448"/>
    </source>
</evidence>
<evidence type="ECO:0000259" key="7">
    <source>
        <dbReference type="Pfam" id="PF10568"/>
    </source>
</evidence>
<evidence type="ECO:0000256" key="3">
    <source>
        <dbReference type="ARBA" id="ARBA00022787"/>
    </source>
</evidence>
<dbReference type="AlphaFoldDB" id="A0AA40CBM3"/>
<name>A0AA40CBM3_9PEZI</name>
<dbReference type="PANTHER" id="PTHR12289:SF41">
    <property type="entry name" value="FAILED AXON CONNECTIONS-RELATED"/>
    <property type="match status" value="1"/>
</dbReference>
<evidence type="ECO:0000256" key="1">
    <source>
        <dbReference type="ARBA" id="ARBA00004294"/>
    </source>
</evidence>
<keyword evidence="4" id="KW-0653">Protein transport</keyword>
<evidence type="ECO:0000256" key="6">
    <source>
        <dbReference type="ARBA" id="ARBA00023136"/>
    </source>
</evidence>